<keyword evidence="1" id="KW-0732">Signal</keyword>
<sequence length="81" mass="8964">MQLRTVLLLSILCILPCCGFPYMKYPVYCEPYMCPAVEIPPGCAMPNYDSNGCRACDIDICGPPACSVPGGCPWMKKYNYI</sequence>
<keyword evidence="3" id="KW-1185">Reference proteome</keyword>
<protein>
    <submittedName>
        <fullName evidence="2">Uncharacterized protein</fullName>
    </submittedName>
</protein>
<proteinExistence type="predicted"/>
<reference evidence="2" key="1">
    <citation type="submission" date="2022-08" db="UniProtKB">
        <authorList>
            <consortium name="EnsemblMetazoa"/>
        </authorList>
    </citation>
    <scope>IDENTIFICATION</scope>
    <source>
        <strain evidence="2">05x7-T-G4-1.051#20</strain>
    </source>
</reference>
<name>A0A8W8NB68_MAGGI</name>
<evidence type="ECO:0000256" key="1">
    <source>
        <dbReference type="SAM" id="SignalP"/>
    </source>
</evidence>
<dbReference type="AlphaFoldDB" id="A0A8W8NB68"/>
<organism evidence="2 3">
    <name type="scientific">Magallana gigas</name>
    <name type="common">Pacific oyster</name>
    <name type="synonym">Crassostrea gigas</name>
    <dbReference type="NCBI Taxonomy" id="29159"/>
    <lineage>
        <taxon>Eukaryota</taxon>
        <taxon>Metazoa</taxon>
        <taxon>Spiralia</taxon>
        <taxon>Lophotrochozoa</taxon>
        <taxon>Mollusca</taxon>
        <taxon>Bivalvia</taxon>
        <taxon>Autobranchia</taxon>
        <taxon>Pteriomorphia</taxon>
        <taxon>Ostreida</taxon>
        <taxon>Ostreoidea</taxon>
        <taxon>Ostreidae</taxon>
        <taxon>Magallana</taxon>
    </lineage>
</organism>
<feature type="signal peptide" evidence="1">
    <location>
        <begin position="1"/>
        <end position="19"/>
    </location>
</feature>
<accession>A0A8W8NB68</accession>
<evidence type="ECO:0000313" key="2">
    <source>
        <dbReference type="EnsemblMetazoa" id="G4600.1:cds"/>
    </source>
</evidence>
<evidence type="ECO:0000313" key="3">
    <source>
        <dbReference type="Proteomes" id="UP000005408"/>
    </source>
</evidence>
<dbReference type="Proteomes" id="UP000005408">
    <property type="component" value="Unassembled WGS sequence"/>
</dbReference>
<feature type="chain" id="PRO_5036444944" evidence="1">
    <location>
        <begin position="20"/>
        <end position="81"/>
    </location>
</feature>
<dbReference type="EnsemblMetazoa" id="G4600.1">
    <property type="protein sequence ID" value="G4600.1:cds"/>
    <property type="gene ID" value="G4600"/>
</dbReference>